<dbReference type="GO" id="GO:0016614">
    <property type="term" value="F:oxidoreductase activity, acting on CH-OH group of donors"/>
    <property type="evidence" value="ECO:0007669"/>
    <property type="project" value="InterPro"/>
</dbReference>
<dbReference type="RefSeq" id="XP_045960859.1">
    <property type="nucleotide sequence ID" value="XM_046106651.1"/>
</dbReference>
<dbReference type="PIRSF" id="PIRSF000137">
    <property type="entry name" value="Alcohol_oxidase"/>
    <property type="match status" value="1"/>
</dbReference>
<dbReference type="Gene3D" id="3.50.50.60">
    <property type="entry name" value="FAD/NAD(P)-binding domain"/>
    <property type="match status" value="1"/>
</dbReference>
<keyword evidence="2" id="KW-0285">Flavoprotein</keyword>
<dbReference type="GeneID" id="70135542"/>
<dbReference type="EMBL" id="JAGPXC010000002">
    <property type="protein sequence ID" value="KAH6656625.1"/>
    <property type="molecule type" value="Genomic_DNA"/>
</dbReference>
<protein>
    <recommendedName>
        <fullName evidence="4">Glucose-methanol-choline oxidoreductase N-terminal domain-containing protein</fullName>
    </recommendedName>
</protein>
<sequence length="604" mass="65341">MLHQVGTVLLFAASVVAQNVTRYDYIIVGSGPGGAPLAANLARAGHTVVLLEAGDDQANNPNISIMNNFNLAANDEKARWDIFVKHSDDPERELKYEHMVWRQPDGQFYTGLNPPAGSTQLGIWYPRTGTLGGCAMHNAGVCALPSDDDWNIIVNTTGDTTWSAENMRKYFVKMEQNQYLPSGTPGHGFDGWVSTTIGDVSWTNGTSDIKTMDQEVVKAAGQDPANIHELASKDMNAFDPNRDQDTGIFSLASHANTQGIRTGTNSYLKATLADAANYPLTIQVDSLVTKVLFNDDIANPAAIGVELLRGKSQYSADPRYDASTQGTVERIYANKEVIVAGGAFNTPQILKLSGIGPADELKKFNIPVVKDLPGVGENLADNYEGYVLGLAGKPLQGPGAAPISVMLKTPTSSTGHRNIYGWCSSFSFEGYWPGFPNNYGPAQYECAFVHMNPKSQAGYVRLKSADPRDTPDINLRFFEHGEEQDLQEMADAVKVFRQVFHGAPAPLSPFNELHPCPGKNQNCTDDQLKQTLKLQAHSHHPTSSCKIGPASDSLAVLDSKFRVHGVKNLRVVDASAFPVVPGAFPVCPTMMLAEKASEDILTGA</sequence>
<dbReference type="AlphaFoldDB" id="A0A9P8URC2"/>
<dbReference type="PROSITE" id="PS00624">
    <property type="entry name" value="GMC_OXRED_2"/>
    <property type="match status" value="1"/>
</dbReference>
<dbReference type="SUPFAM" id="SSF54373">
    <property type="entry name" value="FAD-linked reductases, C-terminal domain"/>
    <property type="match status" value="1"/>
</dbReference>
<dbReference type="InterPro" id="IPR012132">
    <property type="entry name" value="GMC_OxRdtase"/>
</dbReference>
<comment type="similarity">
    <text evidence="1">Belongs to the GMC oxidoreductase family.</text>
</comment>
<dbReference type="GO" id="GO:0050660">
    <property type="term" value="F:flavin adenine dinucleotide binding"/>
    <property type="evidence" value="ECO:0007669"/>
    <property type="project" value="InterPro"/>
</dbReference>
<dbReference type="Proteomes" id="UP000758603">
    <property type="component" value="Unassembled WGS sequence"/>
</dbReference>
<dbReference type="Pfam" id="PF05199">
    <property type="entry name" value="GMC_oxred_C"/>
    <property type="match status" value="1"/>
</dbReference>
<dbReference type="InterPro" id="IPR000172">
    <property type="entry name" value="GMC_OxRdtase_N"/>
</dbReference>
<accession>A0A9P8URC2</accession>
<organism evidence="5 6">
    <name type="scientific">Truncatella angustata</name>
    <dbReference type="NCBI Taxonomy" id="152316"/>
    <lineage>
        <taxon>Eukaryota</taxon>
        <taxon>Fungi</taxon>
        <taxon>Dikarya</taxon>
        <taxon>Ascomycota</taxon>
        <taxon>Pezizomycotina</taxon>
        <taxon>Sordariomycetes</taxon>
        <taxon>Xylariomycetidae</taxon>
        <taxon>Amphisphaeriales</taxon>
        <taxon>Sporocadaceae</taxon>
        <taxon>Truncatella</taxon>
    </lineage>
</organism>
<dbReference type="InterPro" id="IPR036188">
    <property type="entry name" value="FAD/NAD-bd_sf"/>
</dbReference>
<dbReference type="InterPro" id="IPR007867">
    <property type="entry name" value="GMC_OxRtase_C"/>
</dbReference>
<evidence type="ECO:0000313" key="6">
    <source>
        <dbReference type="Proteomes" id="UP000758603"/>
    </source>
</evidence>
<proteinExistence type="inferred from homology"/>
<keyword evidence="2" id="KW-0274">FAD</keyword>
<feature type="domain" description="Glucose-methanol-choline oxidoreductase N-terminal" evidence="4">
    <location>
        <begin position="342"/>
        <end position="356"/>
    </location>
</feature>
<comment type="caution">
    <text evidence="5">The sequence shown here is derived from an EMBL/GenBank/DDBJ whole genome shotgun (WGS) entry which is preliminary data.</text>
</comment>
<evidence type="ECO:0000259" key="4">
    <source>
        <dbReference type="PROSITE" id="PS00624"/>
    </source>
</evidence>
<feature type="binding site" evidence="2">
    <location>
        <begin position="138"/>
        <end position="141"/>
    </location>
    <ligand>
        <name>FAD</name>
        <dbReference type="ChEBI" id="CHEBI:57692"/>
    </ligand>
</feature>
<feature type="chain" id="PRO_5040153280" description="Glucose-methanol-choline oxidoreductase N-terminal domain-containing protein" evidence="3">
    <location>
        <begin position="18"/>
        <end position="604"/>
    </location>
</feature>
<gene>
    <name evidence="5" type="ORF">BKA67DRAFT_654950</name>
</gene>
<dbReference type="PANTHER" id="PTHR11552:SF80">
    <property type="entry name" value="GMC OXIDOREDUCTASE"/>
    <property type="match status" value="1"/>
</dbReference>
<feature type="signal peptide" evidence="3">
    <location>
        <begin position="1"/>
        <end position="17"/>
    </location>
</feature>
<dbReference type="SUPFAM" id="SSF51905">
    <property type="entry name" value="FAD/NAD(P)-binding domain"/>
    <property type="match status" value="1"/>
</dbReference>
<evidence type="ECO:0000256" key="2">
    <source>
        <dbReference type="PIRSR" id="PIRSR000137-2"/>
    </source>
</evidence>
<dbReference type="PANTHER" id="PTHR11552">
    <property type="entry name" value="GLUCOSE-METHANOL-CHOLINE GMC OXIDOREDUCTASE"/>
    <property type="match status" value="1"/>
</dbReference>
<evidence type="ECO:0000256" key="3">
    <source>
        <dbReference type="SAM" id="SignalP"/>
    </source>
</evidence>
<dbReference type="Gene3D" id="3.30.410.40">
    <property type="match status" value="1"/>
</dbReference>
<evidence type="ECO:0000313" key="5">
    <source>
        <dbReference type="EMBL" id="KAH6656625.1"/>
    </source>
</evidence>
<evidence type="ECO:0000256" key="1">
    <source>
        <dbReference type="ARBA" id="ARBA00010790"/>
    </source>
</evidence>
<keyword evidence="3" id="KW-0732">Signal</keyword>
<comment type="cofactor">
    <cofactor evidence="2">
        <name>FAD</name>
        <dbReference type="ChEBI" id="CHEBI:57692"/>
    </cofactor>
</comment>
<keyword evidence="6" id="KW-1185">Reference proteome</keyword>
<feature type="binding site" evidence="2">
    <location>
        <position position="288"/>
    </location>
    <ligand>
        <name>FAD</name>
        <dbReference type="ChEBI" id="CHEBI:57692"/>
    </ligand>
</feature>
<name>A0A9P8URC2_9PEZI</name>
<reference evidence="5" key="1">
    <citation type="journal article" date="2021" name="Nat. Commun.">
        <title>Genetic determinants of endophytism in the Arabidopsis root mycobiome.</title>
        <authorList>
            <person name="Mesny F."/>
            <person name="Miyauchi S."/>
            <person name="Thiergart T."/>
            <person name="Pickel B."/>
            <person name="Atanasova L."/>
            <person name="Karlsson M."/>
            <person name="Huettel B."/>
            <person name="Barry K.W."/>
            <person name="Haridas S."/>
            <person name="Chen C."/>
            <person name="Bauer D."/>
            <person name="Andreopoulos W."/>
            <person name="Pangilinan J."/>
            <person name="LaButti K."/>
            <person name="Riley R."/>
            <person name="Lipzen A."/>
            <person name="Clum A."/>
            <person name="Drula E."/>
            <person name="Henrissat B."/>
            <person name="Kohler A."/>
            <person name="Grigoriev I.V."/>
            <person name="Martin F.M."/>
            <person name="Hacquard S."/>
        </authorList>
    </citation>
    <scope>NUCLEOTIDE SEQUENCE</scope>
    <source>
        <strain evidence="5">MPI-SDFR-AT-0073</strain>
    </source>
</reference>
<dbReference type="OrthoDB" id="269227at2759"/>
<dbReference type="Pfam" id="PF00732">
    <property type="entry name" value="GMC_oxred_N"/>
    <property type="match status" value="1"/>
</dbReference>